<evidence type="ECO:0008006" key="4">
    <source>
        <dbReference type="Google" id="ProtNLM"/>
    </source>
</evidence>
<evidence type="ECO:0000256" key="1">
    <source>
        <dbReference type="SAM" id="Phobius"/>
    </source>
</evidence>
<accession>A0ABQ7IHC9</accession>
<keyword evidence="3" id="KW-1185">Reference proteome</keyword>
<keyword evidence="1" id="KW-0812">Transmembrane</keyword>
<dbReference type="RefSeq" id="XP_038808522.1">
    <property type="nucleotide sequence ID" value="XM_038955344.1"/>
</dbReference>
<protein>
    <recommendedName>
        <fullName evidence="4">Major facilitator superfamily (MFS) profile domain-containing protein</fullName>
    </recommendedName>
</protein>
<dbReference type="GeneID" id="62234494"/>
<dbReference type="Proteomes" id="UP000783213">
    <property type="component" value="Unassembled WGS sequence"/>
</dbReference>
<keyword evidence="1" id="KW-1133">Transmembrane helix</keyword>
<dbReference type="InterPro" id="IPR036259">
    <property type="entry name" value="MFS_trans_sf"/>
</dbReference>
<keyword evidence="1" id="KW-0472">Membrane</keyword>
<proteinExistence type="predicted"/>
<reference evidence="2 3" key="1">
    <citation type="journal article" date="2020" name="Genome Biol. Evol.">
        <title>Comparative genomics of Sclerotiniaceae.</title>
        <authorList>
            <person name="Valero Jimenez C.A."/>
            <person name="Steentjes M."/>
            <person name="Scholten O.E."/>
            <person name="Van Kan J.A.L."/>
        </authorList>
    </citation>
    <scope>NUCLEOTIDE SEQUENCE [LARGE SCALE GENOMIC DNA]</scope>
    <source>
        <strain evidence="2 3">B1</strain>
    </source>
</reference>
<comment type="caution">
    <text evidence="2">The sequence shown here is derived from an EMBL/GenBank/DDBJ whole genome shotgun (WGS) entry which is preliminary data.</text>
</comment>
<sequence>MNTQWIILTQEGFHRTLLKFLGPRSVVEIPCFDRDGRNTTNCSLLPAWETISKDTNVSLTNMNGGSALNYLLLGFCNIFWIPAAKRLGNRFVFLATTLICMCAGI</sequence>
<dbReference type="EMBL" id="RCSX01000018">
    <property type="protein sequence ID" value="KAF7923903.1"/>
    <property type="molecule type" value="Genomic_DNA"/>
</dbReference>
<evidence type="ECO:0000313" key="3">
    <source>
        <dbReference type="Proteomes" id="UP000783213"/>
    </source>
</evidence>
<feature type="transmembrane region" description="Helical" evidence="1">
    <location>
        <begin position="67"/>
        <end position="84"/>
    </location>
</feature>
<gene>
    <name evidence="2" type="ORF">EAE98_007721</name>
</gene>
<dbReference type="SUPFAM" id="SSF103473">
    <property type="entry name" value="MFS general substrate transporter"/>
    <property type="match status" value="1"/>
</dbReference>
<name>A0ABQ7IHC9_9HELO</name>
<organism evidence="2 3">
    <name type="scientific">Botrytis deweyae</name>
    <dbReference type="NCBI Taxonomy" id="2478750"/>
    <lineage>
        <taxon>Eukaryota</taxon>
        <taxon>Fungi</taxon>
        <taxon>Dikarya</taxon>
        <taxon>Ascomycota</taxon>
        <taxon>Pezizomycotina</taxon>
        <taxon>Leotiomycetes</taxon>
        <taxon>Helotiales</taxon>
        <taxon>Sclerotiniaceae</taxon>
        <taxon>Botrytis</taxon>
    </lineage>
</organism>
<evidence type="ECO:0000313" key="2">
    <source>
        <dbReference type="EMBL" id="KAF7923903.1"/>
    </source>
</evidence>